<gene>
    <name evidence="1" type="ORF">MPDQ_007849</name>
</gene>
<name>A0A507R498_MONPU</name>
<evidence type="ECO:0000313" key="2">
    <source>
        <dbReference type="Proteomes" id="UP000319663"/>
    </source>
</evidence>
<protein>
    <submittedName>
        <fullName evidence="1">Uncharacterized protein</fullName>
    </submittedName>
</protein>
<keyword evidence="2" id="KW-1185">Reference proteome</keyword>
<dbReference type="AlphaFoldDB" id="A0A507R498"/>
<proteinExistence type="predicted"/>
<dbReference type="EMBL" id="VIFY01000009">
    <property type="protein sequence ID" value="TQB76442.1"/>
    <property type="molecule type" value="Genomic_DNA"/>
</dbReference>
<sequence length="185" mass="20750">MATDLIHKPADVAVVWFIEYDAIAGEDPTSRAVLFTKAGGQLALRNLDLAAHRSLFSSHVYRNIEIPVHADSLAARLSNALAPFFSNPEKHTNLQRHNSWALEDDEWSGVQEGFVDVFNLALTLKSDLLVGTHKYAVLHFPPRSTFMEVRMQAESRAGDRTVDVPGMLRYSSASSLQWLFTERRV</sequence>
<organism evidence="1 2">
    <name type="scientific">Monascus purpureus</name>
    <name type="common">Red mold</name>
    <name type="synonym">Monascus anka</name>
    <dbReference type="NCBI Taxonomy" id="5098"/>
    <lineage>
        <taxon>Eukaryota</taxon>
        <taxon>Fungi</taxon>
        <taxon>Dikarya</taxon>
        <taxon>Ascomycota</taxon>
        <taxon>Pezizomycotina</taxon>
        <taxon>Eurotiomycetes</taxon>
        <taxon>Eurotiomycetidae</taxon>
        <taxon>Eurotiales</taxon>
        <taxon>Aspergillaceae</taxon>
        <taxon>Monascus</taxon>
    </lineage>
</organism>
<evidence type="ECO:0000313" key="1">
    <source>
        <dbReference type="EMBL" id="TQB76442.1"/>
    </source>
</evidence>
<accession>A0A507R498</accession>
<comment type="caution">
    <text evidence="1">The sequence shown here is derived from an EMBL/GenBank/DDBJ whole genome shotgun (WGS) entry which is preliminary data.</text>
</comment>
<reference evidence="1 2" key="1">
    <citation type="submission" date="2019-06" db="EMBL/GenBank/DDBJ databases">
        <title>Wine fermentation using esterase from Monascus purpureus.</title>
        <authorList>
            <person name="Geng C."/>
            <person name="Zhang Y."/>
        </authorList>
    </citation>
    <scope>NUCLEOTIDE SEQUENCE [LARGE SCALE GENOMIC DNA]</scope>
    <source>
        <strain evidence="1">HQ1</strain>
    </source>
</reference>
<dbReference type="Proteomes" id="UP000319663">
    <property type="component" value="Unassembled WGS sequence"/>
</dbReference>